<dbReference type="EMBL" id="BMYU01000005">
    <property type="protein sequence ID" value="GGX44739.1"/>
    <property type="molecule type" value="Genomic_DNA"/>
</dbReference>
<name>A0ABQ2XZ46_9BURK</name>
<dbReference type="RefSeq" id="WP_189357441.1">
    <property type="nucleotide sequence ID" value="NZ_BMYU01000005.1"/>
</dbReference>
<evidence type="ECO:0000313" key="3">
    <source>
        <dbReference type="Proteomes" id="UP000653343"/>
    </source>
</evidence>
<accession>A0ABQ2XZ46</accession>
<comment type="caution">
    <text evidence="2">The sequence shown here is derived from an EMBL/GenBank/DDBJ whole genome shotgun (WGS) entry which is preliminary data.</text>
</comment>
<keyword evidence="1" id="KW-0472">Membrane</keyword>
<evidence type="ECO:0000313" key="2">
    <source>
        <dbReference type="EMBL" id="GGX44739.1"/>
    </source>
</evidence>
<keyword evidence="1" id="KW-1133">Transmembrane helix</keyword>
<keyword evidence="3" id="KW-1185">Reference proteome</keyword>
<evidence type="ECO:0000256" key="1">
    <source>
        <dbReference type="SAM" id="Phobius"/>
    </source>
</evidence>
<dbReference type="SUPFAM" id="SSF69304">
    <property type="entry name" value="Tricorn protease N-terminal domain"/>
    <property type="match status" value="1"/>
</dbReference>
<reference evidence="3" key="1">
    <citation type="journal article" date="2019" name="Int. J. Syst. Evol. Microbiol.">
        <title>The Global Catalogue of Microorganisms (GCM) 10K type strain sequencing project: providing services to taxonomists for standard genome sequencing and annotation.</title>
        <authorList>
            <consortium name="The Broad Institute Genomics Platform"/>
            <consortium name="The Broad Institute Genome Sequencing Center for Infectious Disease"/>
            <person name="Wu L."/>
            <person name="Ma J."/>
        </authorList>
    </citation>
    <scope>NUCLEOTIDE SEQUENCE [LARGE SCALE GENOMIC DNA]</scope>
    <source>
        <strain evidence="3">KCTC 23917</strain>
    </source>
</reference>
<keyword evidence="1" id="KW-0812">Transmembrane</keyword>
<dbReference type="Proteomes" id="UP000653343">
    <property type="component" value="Unassembled WGS sequence"/>
</dbReference>
<protein>
    <submittedName>
        <fullName evidence="2">Uncharacterized protein</fullName>
    </submittedName>
</protein>
<gene>
    <name evidence="2" type="ORF">GCM10010946_24150</name>
</gene>
<sequence>MNKLSCKIKIIFTISFIIFIYIFFGGVESDSMRLSGRLVYSSGKNQIDLIKLDGFGIDGGGQFSSDDYINYFTLLSDGLILFENCAWNRKRNCILMKFDIDAKKTSVLRSGYLPTYISEAQAILFYDLDEKSGQKWLYIADLKNPFISKKIAKAPADRILPNGLNYPLATQPVQISNDEIIFVGEDSALWIFQISSAKLRSTGIKESIPHLWRKRTQQLVCYDLKAQEFYQISLMTGHIEKLPQLKGAYGLVYFPNDDAIIYGKSHANMLISEKYDMFVYRFDKKKEIKLRDNVFISSGLWLPPNP</sequence>
<proteinExistence type="predicted"/>
<feature type="transmembrane region" description="Helical" evidence="1">
    <location>
        <begin position="7"/>
        <end position="27"/>
    </location>
</feature>
<organism evidence="2 3">
    <name type="scientific">Undibacterium squillarum</name>
    <dbReference type="NCBI Taxonomy" id="1131567"/>
    <lineage>
        <taxon>Bacteria</taxon>
        <taxon>Pseudomonadati</taxon>
        <taxon>Pseudomonadota</taxon>
        <taxon>Betaproteobacteria</taxon>
        <taxon>Burkholderiales</taxon>
        <taxon>Oxalobacteraceae</taxon>
        <taxon>Undibacterium</taxon>
    </lineage>
</organism>